<keyword evidence="1" id="KW-1133">Transmembrane helix</keyword>
<feature type="transmembrane region" description="Helical" evidence="1">
    <location>
        <begin position="21"/>
        <end position="39"/>
    </location>
</feature>
<name>A0ABQ4JLQ3_9ACTN</name>
<keyword evidence="1" id="KW-0472">Membrane</keyword>
<comment type="caution">
    <text evidence="2">The sequence shown here is derived from an EMBL/GenBank/DDBJ whole genome shotgun (WGS) entry which is preliminary data.</text>
</comment>
<evidence type="ECO:0000313" key="3">
    <source>
        <dbReference type="Proteomes" id="UP000653076"/>
    </source>
</evidence>
<evidence type="ECO:0008006" key="4">
    <source>
        <dbReference type="Google" id="ProtNLM"/>
    </source>
</evidence>
<gene>
    <name evidence="2" type="ORF">Vqi01_56810</name>
</gene>
<proteinExistence type="predicted"/>
<feature type="transmembrane region" description="Helical" evidence="1">
    <location>
        <begin position="45"/>
        <end position="63"/>
    </location>
</feature>
<keyword evidence="1" id="KW-0812">Transmembrane</keyword>
<evidence type="ECO:0000256" key="1">
    <source>
        <dbReference type="SAM" id="Phobius"/>
    </source>
</evidence>
<dbReference type="EMBL" id="BOPC01000117">
    <property type="protein sequence ID" value="GIJ30519.1"/>
    <property type="molecule type" value="Genomic_DNA"/>
</dbReference>
<reference evidence="2 3" key="1">
    <citation type="submission" date="2021-01" db="EMBL/GenBank/DDBJ databases">
        <title>Whole genome shotgun sequence of Verrucosispora qiuiae NBRC 106684.</title>
        <authorList>
            <person name="Komaki H."/>
            <person name="Tamura T."/>
        </authorList>
    </citation>
    <scope>NUCLEOTIDE SEQUENCE [LARGE SCALE GENOMIC DNA]</scope>
    <source>
        <strain evidence="2 3">NBRC 106684</strain>
    </source>
</reference>
<sequence>MGLRYGPPVNPASRRASTVRILGNVALVAGFLVSVITLSSDTGSTEVHILAGFLVVTGIGLRIEAAISEPRA</sequence>
<organism evidence="2 3">
    <name type="scientific">Micromonospora qiuiae</name>
    <dbReference type="NCBI Taxonomy" id="502268"/>
    <lineage>
        <taxon>Bacteria</taxon>
        <taxon>Bacillati</taxon>
        <taxon>Actinomycetota</taxon>
        <taxon>Actinomycetes</taxon>
        <taxon>Micromonosporales</taxon>
        <taxon>Micromonosporaceae</taxon>
        <taxon>Micromonospora</taxon>
    </lineage>
</organism>
<protein>
    <recommendedName>
        <fullName evidence="4">DUF998 domain-containing protein</fullName>
    </recommendedName>
</protein>
<accession>A0ABQ4JLQ3</accession>
<keyword evidence="3" id="KW-1185">Reference proteome</keyword>
<evidence type="ECO:0000313" key="2">
    <source>
        <dbReference type="EMBL" id="GIJ30519.1"/>
    </source>
</evidence>
<dbReference type="Proteomes" id="UP000653076">
    <property type="component" value="Unassembled WGS sequence"/>
</dbReference>